<name>A0A484VB47_9ZZZZ</name>
<evidence type="ECO:0000313" key="1">
    <source>
        <dbReference type="EMBL" id="VFR96450.1"/>
    </source>
</evidence>
<sequence length="63" mass="7133">MRKLSRASGLPPRIELSPEYSAPQFAIDWARLAMRSGFEALQVAWKYDDGFGRAAYSITEQQP</sequence>
<proteinExistence type="predicted"/>
<reference evidence="1" key="1">
    <citation type="submission" date="2019-03" db="EMBL/GenBank/DDBJ databases">
        <authorList>
            <person name="Danneels B."/>
        </authorList>
    </citation>
    <scope>NUCLEOTIDE SEQUENCE</scope>
</reference>
<protein>
    <submittedName>
        <fullName evidence="1">Uncharacterized protein</fullName>
    </submittedName>
</protein>
<dbReference type="AlphaFoldDB" id="A0A484VB47"/>
<gene>
    <name evidence="1" type="ORF">RAN3_1861</name>
</gene>
<accession>A0A484VB47</accession>
<dbReference type="EMBL" id="CAADIO010000049">
    <property type="protein sequence ID" value="VFR96450.1"/>
    <property type="molecule type" value="Genomic_DNA"/>
</dbReference>
<organism evidence="1">
    <name type="scientific">plant metagenome</name>
    <dbReference type="NCBI Taxonomy" id="1297885"/>
    <lineage>
        <taxon>unclassified sequences</taxon>
        <taxon>metagenomes</taxon>
        <taxon>organismal metagenomes</taxon>
    </lineage>
</organism>